<sequence length="335" mass="40246">MDSNYANDSSTDETDLFIPRLFRFWIFLFTNSLSLGCTFLHLYHLLGKNILRNTLSNHTIIVILFTSLGTQCIDVPFYMNYTLHGYVSPQTPFVCQLWWFVDVGTFQTTLILITWMSFERHILIFHEQYLRTRKNRWFFHYFPLIFFIIYPLLFYTLALTLVQCEDSNSYDYTQGWCGYSPCYYHVVFLSLWDIFFNGGIFTILAVFSDVVLIIRVIRKKSTLIRQPRQWRKHRKMIIQLLSISILCSIFSMMILIYFLLDTIGYLPSDIDPRILEYILLFDLYSILWMPILMLLTLPKQYWWKQWKNILRHRRQQRQVGVRTLTLPVTAKQITK</sequence>
<evidence type="ECO:0008006" key="8">
    <source>
        <dbReference type="Google" id="ProtNLM"/>
    </source>
</evidence>
<comment type="caution">
    <text evidence="6">The sequence shown here is derived from an EMBL/GenBank/DDBJ whole genome shotgun (WGS) entry which is preliminary data.</text>
</comment>
<protein>
    <recommendedName>
        <fullName evidence="8">G-protein coupled receptors family 1 profile domain-containing protein</fullName>
    </recommendedName>
</protein>
<feature type="transmembrane region" description="Helical" evidence="5">
    <location>
        <begin position="97"/>
        <end position="118"/>
    </location>
</feature>
<proteinExistence type="predicted"/>
<dbReference type="Pfam" id="PF00001">
    <property type="entry name" value="7tm_1"/>
    <property type="match status" value="1"/>
</dbReference>
<feature type="transmembrane region" description="Helical" evidence="5">
    <location>
        <begin position="138"/>
        <end position="162"/>
    </location>
</feature>
<dbReference type="CDD" id="cd00637">
    <property type="entry name" value="7tm_classA_rhodopsin-like"/>
    <property type="match status" value="1"/>
</dbReference>
<feature type="transmembrane region" description="Helical" evidence="5">
    <location>
        <begin position="194"/>
        <end position="217"/>
    </location>
</feature>
<name>A0A815T9X7_ADIRI</name>
<evidence type="ECO:0000256" key="2">
    <source>
        <dbReference type="ARBA" id="ARBA00022692"/>
    </source>
</evidence>
<keyword evidence="2 5" id="KW-0812">Transmembrane</keyword>
<evidence type="ECO:0000313" key="6">
    <source>
        <dbReference type="EMBL" id="CAF1500237.1"/>
    </source>
</evidence>
<dbReference type="PROSITE" id="PS00237">
    <property type="entry name" value="G_PROTEIN_RECEP_F1_1"/>
    <property type="match status" value="1"/>
</dbReference>
<dbReference type="Proteomes" id="UP000663852">
    <property type="component" value="Unassembled WGS sequence"/>
</dbReference>
<dbReference type="EMBL" id="CAJNOJ010000631">
    <property type="protein sequence ID" value="CAF1500237.1"/>
    <property type="molecule type" value="Genomic_DNA"/>
</dbReference>
<organism evidence="6 7">
    <name type="scientific">Adineta ricciae</name>
    <name type="common">Rotifer</name>
    <dbReference type="NCBI Taxonomy" id="249248"/>
    <lineage>
        <taxon>Eukaryota</taxon>
        <taxon>Metazoa</taxon>
        <taxon>Spiralia</taxon>
        <taxon>Gnathifera</taxon>
        <taxon>Rotifera</taxon>
        <taxon>Eurotatoria</taxon>
        <taxon>Bdelloidea</taxon>
        <taxon>Adinetida</taxon>
        <taxon>Adinetidae</taxon>
        <taxon>Adineta</taxon>
    </lineage>
</organism>
<feature type="transmembrane region" description="Helical" evidence="5">
    <location>
        <begin position="58"/>
        <end position="77"/>
    </location>
</feature>
<evidence type="ECO:0000256" key="5">
    <source>
        <dbReference type="SAM" id="Phobius"/>
    </source>
</evidence>
<dbReference type="OrthoDB" id="10016618at2759"/>
<feature type="transmembrane region" description="Helical" evidence="5">
    <location>
        <begin position="237"/>
        <end position="258"/>
    </location>
</feature>
<dbReference type="SUPFAM" id="SSF81321">
    <property type="entry name" value="Family A G protein-coupled receptor-like"/>
    <property type="match status" value="1"/>
</dbReference>
<dbReference type="GO" id="GO:0004930">
    <property type="term" value="F:G protein-coupled receptor activity"/>
    <property type="evidence" value="ECO:0007669"/>
    <property type="project" value="InterPro"/>
</dbReference>
<dbReference type="GO" id="GO:0016020">
    <property type="term" value="C:membrane"/>
    <property type="evidence" value="ECO:0007669"/>
    <property type="project" value="UniProtKB-SubCell"/>
</dbReference>
<evidence type="ECO:0000313" key="7">
    <source>
        <dbReference type="Proteomes" id="UP000663852"/>
    </source>
</evidence>
<keyword evidence="3 5" id="KW-1133">Transmembrane helix</keyword>
<keyword evidence="4 5" id="KW-0472">Membrane</keyword>
<accession>A0A815T9X7</accession>
<reference evidence="6" key="1">
    <citation type="submission" date="2021-02" db="EMBL/GenBank/DDBJ databases">
        <authorList>
            <person name="Nowell W R."/>
        </authorList>
    </citation>
    <scope>NUCLEOTIDE SEQUENCE</scope>
</reference>
<evidence type="ECO:0000256" key="4">
    <source>
        <dbReference type="ARBA" id="ARBA00023136"/>
    </source>
</evidence>
<evidence type="ECO:0000256" key="1">
    <source>
        <dbReference type="ARBA" id="ARBA00004370"/>
    </source>
</evidence>
<feature type="transmembrane region" description="Helical" evidence="5">
    <location>
        <begin position="278"/>
        <end position="297"/>
    </location>
</feature>
<feature type="transmembrane region" description="Helical" evidence="5">
    <location>
        <begin position="24"/>
        <end position="46"/>
    </location>
</feature>
<dbReference type="Gene3D" id="1.20.1070.10">
    <property type="entry name" value="Rhodopsin 7-helix transmembrane proteins"/>
    <property type="match status" value="1"/>
</dbReference>
<dbReference type="AlphaFoldDB" id="A0A815T9X7"/>
<evidence type="ECO:0000256" key="3">
    <source>
        <dbReference type="ARBA" id="ARBA00022989"/>
    </source>
</evidence>
<gene>
    <name evidence="6" type="ORF">EDS130_LOCUS42584</name>
</gene>
<comment type="subcellular location">
    <subcellularLocation>
        <location evidence="1">Membrane</location>
    </subcellularLocation>
</comment>
<dbReference type="InterPro" id="IPR000276">
    <property type="entry name" value="GPCR_Rhodpsn"/>
</dbReference>